<evidence type="ECO:0000256" key="5">
    <source>
        <dbReference type="ARBA" id="ARBA00022856"/>
    </source>
</evidence>
<evidence type="ECO:0000256" key="2">
    <source>
        <dbReference type="ARBA" id="ARBA00005982"/>
    </source>
</evidence>
<proteinExistence type="inferred from homology"/>
<dbReference type="InterPro" id="IPR018456">
    <property type="entry name" value="PTR2_symporter_CS"/>
</dbReference>
<keyword evidence="4" id="KW-0769">Symport</keyword>
<evidence type="ECO:0000256" key="7">
    <source>
        <dbReference type="ARBA" id="ARBA00023136"/>
    </source>
</evidence>
<evidence type="ECO:0000256" key="6">
    <source>
        <dbReference type="ARBA" id="ARBA00022989"/>
    </source>
</evidence>
<dbReference type="OMA" id="FKVIGTI"/>
<protein>
    <submittedName>
        <fullName evidence="10">Solute carrier family 15 member 1a</fullName>
    </submittedName>
</protein>
<keyword evidence="8" id="KW-0813">Transport</keyword>
<dbReference type="Proteomes" id="UP000694388">
    <property type="component" value="Unplaced"/>
</dbReference>
<feature type="transmembrane region" description="Helical" evidence="9">
    <location>
        <begin position="290"/>
        <end position="311"/>
    </location>
</feature>
<evidence type="ECO:0000256" key="9">
    <source>
        <dbReference type="SAM" id="Phobius"/>
    </source>
</evidence>
<evidence type="ECO:0000256" key="1">
    <source>
        <dbReference type="ARBA" id="ARBA00004141"/>
    </source>
</evidence>
<dbReference type="PANTHER" id="PTHR11654">
    <property type="entry name" value="OLIGOPEPTIDE TRANSPORTER-RELATED"/>
    <property type="match status" value="1"/>
</dbReference>
<evidence type="ECO:0000256" key="8">
    <source>
        <dbReference type="RuleBase" id="RU003755"/>
    </source>
</evidence>
<comment type="similarity">
    <text evidence="2 8">Belongs to the major facilitator superfamily. Proton-dependent oligopeptide transporter (POT/PTR) (TC 2.A.17) family.</text>
</comment>
<feature type="transmembrane region" description="Helical" evidence="9">
    <location>
        <begin position="435"/>
        <end position="455"/>
    </location>
</feature>
<keyword evidence="11" id="KW-1185">Reference proteome</keyword>
<evidence type="ECO:0000256" key="3">
    <source>
        <dbReference type="ARBA" id="ARBA00022692"/>
    </source>
</evidence>
<keyword evidence="6 9" id="KW-1133">Transmembrane helix</keyword>
<feature type="transmembrane region" description="Helical" evidence="9">
    <location>
        <begin position="106"/>
        <end position="125"/>
    </location>
</feature>
<reference evidence="10" key="1">
    <citation type="submission" date="2025-08" db="UniProtKB">
        <authorList>
            <consortium name="Ensembl"/>
        </authorList>
    </citation>
    <scope>IDENTIFICATION</scope>
</reference>
<dbReference type="InterPro" id="IPR036259">
    <property type="entry name" value="MFS_trans_sf"/>
</dbReference>
<keyword evidence="7 9" id="KW-0472">Membrane</keyword>
<dbReference type="InterPro" id="IPR000109">
    <property type="entry name" value="POT_fam"/>
</dbReference>
<feature type="transmembrane region" description="Helical" evidence="9">
    <location>
        <begin position="467"/>
        <end position="488"/>
    </location>
</feature>
<feature type="transmembrane region" description="Helical" evidence="9">
    <location>
        <begin position="215"/>
        <end position="233"/>
    </location>
</feature>
<dbReference type="GO" id="GO:0016020">
    <property type="term" value="C:membrane"/>
    <property type="evidence" value="ECO:0007669"/>
    <property type="project" value="UniProtKB-SubCell"/>
</dbReference>
<dbReference type="GeneTree" id="ENSGT00940000155995"/>
<dbReference type="AlphaFoldDB" id="A0A8C4R1P0"/>
<dbReference type="PROSITE" id="PS01023">
    <property type="entry name" value="PTR2_2"/>
    <property type="match status" value="1"/>
</dbReference>
<evidence type="ECO:0000256" key="4">
    <source>
        <dbReference type="ARBA" id="ARBA00022847"/>
    </source>
</evidence>
<sequence>GPHQKKNGNKKSKNLFLQNTFCGTGYPISNAFIVVNEFCERFSYYGMKGVTDAKLKNSIIMVVNCIGLTILGLLLIALGTGGIKPCVSAFGGDQFEEDQNELRKSFFSFFYLSINAGSLISTFITPILREQEFGICFMVPTIAHLLFVKDTVGSLTNTFFIVTLLIQLCNAHSSLMQFALVNRCRHHSSQYPKRDHWLDWAEEKYSHRTIVEVKMVLHVLFLYLPLPMFWALFDHAQTMCNNIVVKKTNKCVVSQTVNPIFIVIFIPIMDTIVYPLIAKCGINFTPLRRMTVGMILASFAFVAAALVEVALDGSETKFPSGSQVQLRFLNFDNTTAANVTFGDCSQNHIFVCAIYLTCTILNTSLNHLELLSHLTFQSPNDGNLTTTHIVDVQPNSVHMALQIPQYLIITIAEVMFSITGLEFSYSQAPASMKSVLQAGWLLTVAFGDLIVLIVAEAETIQQQWAEFLLFAALLFLVSFIFAGMTYFYKYVSPEEMEVELQAYEEEEKKKYNSHVVLDKTSMCSEKSTDLPPPYSSIVTLRQTKL</sequence>
<dbReference type="GO" id="GO:0006857">
    <property type="term" value="P:oligopeptide transport"/>
    <property type="evidence" value="ECO:0007669"/>
    <property type="project" value="InterPro"/>
</dbReference>
<comment type="subcellular location">
    <subcellularLocation>
        <location evidence="1 8">Membrane</location>
        <topology evidence="1 8">Multi-pass membrane protein</topology>
    </subcellularLocation>
</comment>
<evidence type="ECO:0000313" key="11">
    <source>
        <dbReference type="Proteomes" id="UP000694388"/>
    </source>
</evidence>
<name>A0A8C4R1P0_EPTBU</name>
<feature type="transmembrane region" description="Helical" evidence="9">
    <location>
        <begin position="58"/>
        <end position="78"/>
    </location>
</feature>
<accession>A0A8C4R1P0</accession>
<dbReference type="Ensembl" id="ENSEBUT00000024151.1">
    <property type="protein sequence ID" value="ENSEBUP00000023575.1"/>
    <property type="gene ID" value="ENSEBUG00000014512.1"/>
</dbReference>
<keyword evidence="3 8" id="KW-0812">Transmembrane</keyword>
<feature type="transmembrane region" description="Helical" evidence="9">
    <location>
        <begin position="403"/>
        <end position="423"/>
    </location>
</feature>
<keyword evidence="5" id="KW-0653">Protein transport</keyword>
<dbReference type="Pfam" id="PF00854">
    <property type="entry name" value="PTR2"/>
    <property type="match status" value="2"/>
</dbReference>
<keyword evidence="5" id="KW-0571">Peptide transport</keyword>
<organism evidence="10 11">
    <name type="scientific">Eptatretus burgeri</name>
    <name type="common">Inshore hagfish</name>
    <dbReference type="NCBI Taxonomy" id="7764"/>
    <lineage>
        <taxon>Eukaryota</taxon>
        <taxon>Metazoa</taxon>
        <taxon>Chordata</taxon>
        <taxon>Craniata</taxon>
        <taxon>Vertebrata</taxon>
        <taxon>Cyclostomata</taxon>
        <taxon>Myxini</taxon>
        <taxon>Myxiniformes</taxon>
        <taxon>Myxinidae</taxon>
        <taxon>Eptatretinae</taxon>
        <taxon>Eptatretus</taxon>
    </lineage>
</organism>
<dbReference type="Gene3D" id="1.20.1250.20">
    <property type="entry name" value="MFS general substrate transporter like domains"/>
    <property type="match status" value="4"/>
</dbReference>
<reference evidence="10" key="2">
    <citation type="submission" date="2025-09" db="UniProtKB">
        <authorList>
            <consortium name="Ensembl"/>
        </authorList>
    </citation>
    <scope>IDENTIFICATION</scope>
</reference>
<evidence type="ECO:0000313" key="10">
    <source>
        <dbReference type="Ensembl" id="ENSEBUP00000023575.1"/>
    </source>
</evidence>
<feature type="transmembrane region" description="Helical" evidence="9">
    <location>
        <begin position="260"/>
        <end position="278"/>
    </location>
</feature>
<dbReference type="GO" id="GO:0015293">
    <property type="term" value="F:symporter activity"/>
    <property type="evidence" value="ECO:0007669"/>
    <property type="project" value="UniProtKB-KW"/>
</dbReference>